<dbReference type="SUPFAM" id="SSF88713">
    <property type="entry name" value="Glycoside hydrolase/deacetylase"/>
    <property type="match status" value="1"/>
</dbReference>
<dbReference type="PANTHER" id="PTHR43123:SF4">
    <property type="entry name" value="POLYSACCHARIDE DEACETYLASE"/>
    <property type="match status" value="1"/>
</dbReference>
<keyword evidence="3" id="KW-1185">Reference proteome</keyword>
<accession>A0ABX0XD04</accession>
<dbReference type="PANTHER" id="PTHR43123">
    <property type="entry name" value="POLYSACCHARIDE DEACETYLASE-RELATED"/>
    <property type="match status" value="1"/>
</dbReference>
<comment type="caution">
    <text evidence="2">The sequence shown here is derived from an EMBL/GenBank/DDBJ whole genome shotgun (WGS) entry which is preliminary data.</text>
</comment>
<dbReference type="Gene3D" id="3.20.20.370">
    <property type="entry name" value="Glycoside hydrolase/deacetylase"/>
    <property type="match status" value="1"/>
</dbReference>
<evidence type="ECO:0000259" key="1">
    <source>
        <dbReference type="Pfam" id="PF01522"/>
    </source>
</evidence>
<dbReference type="EMBL" id="JAATJH010000003">
    <property type="protein sequence ID" value="NJC26774.1"/>
    <property type="molecule type" value="Genomic_DNA"/>
</dbReference>
<dbReference type="CDD" id="cd10979">
    <property type="entry name" value="CE4_PuuE_like"/>
    <property type="match status" value="1"/>
</dbReference>
<protein>
    <submittedName>
        <fullName evidence="2">Peptidoglycan/xylan/chitin deacetylase (PgdA/CDA1 family)</fullName>
    </submittedName>
</protein>
<proteinExistence type="predicted"/>
<sequence length="297" mass="33845">MPAYPTANHELYDYSAIIDRPDFNWPGGKRLAFYVAVNLETFSFGNDTGPTLNGGNHAPDVMNYSWREYGNRVGVWRFLELFNDLEIPAAALVNMDMYDAAPRVLEAFRKRGDEFVAHGRTNAEKPGQLSEAKERELLEQVRNRMKKEEGKAPAGYLAPHISNSKSTPKLLKDLNYEYQLDWAMDDQPVWLNTEKGKLLSVPYPAEVNDIPQLIGRNKTGEQFGAMIGDAFETLKRDSRQHSRVMGVSLHPYLMGQPHRFTQLRKALTKLRERAGDKVWFTTPGEINAHYRALDSVK</sequence>
<name>A0ABX0XD04_9BACT</name>
<evidence type="ECO:0000313" key="3">
    <source>
        <dbReference type="Proteomes" id="UP000770785"/>
    </source>
</evidence>
<reference evidence="2 3" key="1">
    <citation type="submission" date="2020-03" db="EMBL/GenBank/DDBJ databases">
        <title>Genomic Encyclopedia of Type Strains, Phase IV (KMG-IV): sequencing the most valuable type-strain genomes for metagenomic binning, comparative biology and taxonomic classification.</title>
        <authorList>
            <person name="Goeker M."/>
        </authorList>
    </citation>
    <scope>NUCLEOTIDE SEQUENCE [LARGE SCALE GENOMIC DNA]</scope>
    <source>
        <strain evidence="2 3">DSM 105096</strain>
    </source>
</reference>
<organism evidence="2 3">
    <name type="scientific">Neolewinella antarctica</name>
    <dbReference type="NCBI Taxonomy" id="442734"/>
    <lineage>
        <taxon>Bacteria</taxon>
        <taxon>Pseudomonadati</taxon>
        <taxon>Bacteroidota</taxon>
        <taxon>Saprospiria</taxon>
        <taxon>Saprospirales</taxon>
        <taxon>Lewinellaceae</taxon>
        <taxon>Neolewinella</taxon>
    </lineage>
</organism>
<dbReference type="Proteomes" id="UP000770785">
    <property type="component" value="Unassembled WGS sequence"/>
</dbReference>
<dbReference type="Pfam" id="PF01522">
    <property type="entry name" value="Polysacc_deac_1"/>
    <property type="match status" value="1"/>
</dbReference>
<evidence type="ECO:0000313" key="2">
    <source>
        <dbReference type="EMBL" id="NJC26774.1"/>
    </source>
</evidence>
<feature type="domain" description="NodB homology" evidence="1">
    <location>
        <begin position="74"/>
        <end position="178"/>
    </location>
</feature>
<dbReference type="RefSeq" id="WP_168037537.1">
    <property type="nucleotide sequence ID" value="NZ_JAATJH010000003.1"/>
</dbReference>
<gene>
    <name evidence="2" type="ORF">GGR27_002284</name>
</gene>
<dbReference type="InterPro" id="IPR002509">
    <property type="entry name" value="NODB_dom"/>
</dbReference>
<dbReference type="InterPro" id="IPR011330">
    <property type="entry name" value="Glyco_hydro/deAcase_b/a-brl"/>
</dbReference>